<comment type="caution">
    <text evidence="1">The sequence shown here is derived from an EMBL/GenBank/DDBJ whole genome shotgun (WGS) entry which is preliminary data.</text>
</comment>
<organism evidence="1 2">
    <name type="scientific">Amycolatopsis magusensis</name>
    <dbReference type="NCBI Taxonomy" id="882444"/>
    <lineage>
        <taxon>Bacteria</taxon>
        <taxon>Bacillati</taxon>
        <taxon>Actinomycetota</taxon>
        <taxon>Actinomycetes</taxon>
        <taxon>Pseudonocardiales</taxon>
        <taxon>Pseudonocardiaceae</taxon>
        <taxon>Amycolatopsis</taxon>
    </lineage>
</organism>
<protein>
    <recommendedName>
        <fullName evidence="3">Suppressor of fused protein (SUFU)</fullName>
    </recommendedName>
</protein>
<keyword evidence="2" id="KW-1185">Reference proteome</keyword>
<name>A0ABS4PS76_9PSEU</name>
<dbReference type="RefSeq" id="WP_209665496.1">
    <property type="nucleotide sequence ID" value="NZ_JAGGMS010000001.1"/>
</dbReference>
<reference evidence="1 2" key="1">
    <citation type="submission" date="2021-03" db="EMBL/GenBank/DDBJ databases">
        <title>Sequencing the genomes of 1000 actinobacteria strains.</title>
        <authorList>
            <person name="Klenk H.-P."/>
        </authorList>
    </citation>
    <scope>NUCLEOTIDE SEQUENCE [LARGE SCALE GENOMIC DNA]</scope>
    <source>
        <strain evidence="1 2">DSM 45510</strain>
    </source>
</reference>
<sequence length="201" mass="22459">MITHFDTTGFRLVQDHTWQHPHTGDQITVELVPGPLNEPYWLEDLAAMRRKLAHSYGEAGCLIEATPVEIDGVPAVYQLSKFPHPAAPTGQVFSATLYLAKSTCFVVMTYLAEEQGITGMREAQLNVQLGMPKNWVLPHPYDPELRGRLPFHRGDDPAWDTQFPEHPLSRVRAWFGRTAGTIQVDPAFAALPDFVPSRGSD</sequence>
<evidence type="ECO:0000313" key="1">
    <source>
        <dbReference type="EMBL" id="MBP2182158.1"/>
    </source>
</evidence>
<evidence type="ECO:0008006" key="3">
    <source>
        <dbReference type="Google" id="ProtNLM"/>
    </source>
</evidence>
<proteinExistence type="predicted"/>
<evidence type="ECO:0000313" key="2">
    <source>
        <dbReference type="Proteomes" id="UP000741013"/>
    </source>
</evidence>
<dbReference type="EMBL" id="JAGGMS010000001">
    <property type="protein sequence ID" value="MBP2182158.1"/>
    <property type="molecule type" value="Genomic_DNA"/>
</dbReference>
<gene>
    <name evidence="1" type="ORF">JOM49_003684</name>
</gene>
<dbReference type="Proteomes" id="UP000741013">
    <property type="component" value="Unassembled WGS sequence"/>
</dbReference>
<accession>A0ABS4PS76</accession>